<gene>
    <name evidence="2" type="ORF">COV33_00975</name>
</gene>
<dbReference type="AlphaFoldDB" id="A0A2H0R122"/>
<organism evidence="2 3">
    <name type="scientific">Candidatus Zambryskibacteria bacterium CG10_big_fil_rev_8_21_14_0_10_34_34</name>
    <dbReference type="NCBI Taxonomy" id="1975114"/>
    <lineage>
        <taxon>Bacteria</taxon>
        <taxon>Candidatus Zambryskiibacteriota</taxon>
    </lineage>
</organism>
<proteinExistence type="predicted"/>
<accession>A0A2H0R122</accession>
<evidence type="ECO:0000313" key="3">
    <source>
        <dbReference type="Proteomes" id="UP000230828"/>
    </source>
</evidence>
<dbReference type="EMBL" id="PCXM01000018">
    <property type="protein sequence ID" value="PIR40209.1"/>
    <property type="molecule type" value="Genomic_DNA"/>
</dbReference>
<sequence length="156" mass="18239">MNEFIQRVKNFGIGRIIKSYDFIISLVISLVGIFTFFEQLLPMEIRTNFLSDIIGASITVTTLVLAGFAIVISLMEKELVHYLKKYNIYDNIIFTFEYTAIISLLTFFVSLISKYLYFNKYLFYFNLFLTIYLIATLVQLIFFITAFGIKKGELYK</sequence>
<evidence type="ECO:0000256" key="1">
    <source>
        <dbReference type="SAM" id="Phobius"/>
    </source>
</evidence>
<name>A0A2H0R122_9BACT</name>
<keyword evidence="1" id="KW-0812">Transmembrane</keyword>
<dbReference type="Proteomes" id="UP000230828">
    <property type="component" value="Unassembled WGS sequence"/>
</dbReference>
<keyword evidence="1" id="KW-0472">Membrane</keyword>
<feature type="transmembrane region" description="Helical" evidence="1">
    <location>
        <begin position="96"/>
        <end position="117"/>
    </location>
</feature>
<evidence type="ECO:0000313" key="2">
    <source>
        <dbReference type="EMBL" id="PIR40209.1"/>
    </source>
</evidence>
<keyword evidence="1" id="KW-1133">Transmembrane helix</keyword>
<reference evidence="2 3" key="1">
    <citation type="submission" date="2017-09" db="EMBL/GenBank/DDBJ databases">
        <title>Depth-based differentiation of microbial function through sediment-hosted aquifers and enrichment of novel symbionts in the deep terrestrial subsurface.</title>
        <authorList>
            <person name="Probst A.J."/>
            <person name="Ladd B."/>
            <person name="Jarett J.K."/>
            <person name="Geller-Mcgrath D.E."/>
            <person name="Sieber C.M."/>
            <person name="Emerson J.B."/>
            <person name="Anantharaman K."/>
            <person name="Thomas B.C."/>
            <person name="Malmstrom R."/>
            <person name="Stieglmeier M."/>
            <person name="Klingl A."/>
            <person name="Woyke T."/>
            <person name="Ryan C.M."/>
            <person name="Banfield J.F."/>
        </authorList>
    </citation>
    <scope>NUCLEOTIDE SEQUENCE [LARGE SCALE GENOMIC DNA]</scope>
    <source>
        <strain evidence="2">CG10_big_fil_rev_8_21_14_0_10_34_34</strain>
    </source>
</reference>
<protein>
    <submittedName>
        <fullName evidence="2">Uncharacterized protein</fullName>
    </submittedName>
</protein>
<feature type="transmembrane region" description="Helical" evidence="1">
    <location>
        <begin position="123"/>
        <end position="149"/>
    </location>
</feature>
<comment type="caution">
    <text evidence="2">The sequence shown here is derived from an EMBL/GenBank/DDBJ whole genome shotgun (WGS) entry which is preliminary data.</text>
</comment>
<feature type="transmembrane region" description="Helical" evidence="1">
    <location>
        <begin position="20"/>
        <end position="41"/>
    </location>
</feature>
<feature type="transmembrane region" description="Helical" evidence="1">
    <location>
        <begin position="53"/>
        <end position="75"/>
    </location>
</feature>